<feature type="domain" description="F-box" evidence="2">
    <location>
        <begin position="53"/>
        <end position="102"/>
    </location>
</feature>
<protein>
    <recommendedName>
        <fullName evidence="2">F-box domain-containing protein</fullName>
    </recommendedName>
</protein>
<dbReference type="OrthoDB" id="2322499at2759"/>
<dbReference type="InterPro" id="IPR001810">
    <property type="entry name" value="F-box_dom"/>
</dbReference>
<dbReference type="Gene3D" id="1.20.1280.50">
    <property type="match status" value="1"/>
</dbReference>
<evidence type="ECO:0000313" key="4">
    <source>
        <dbReference type="Proteomes" id="UP000807306"/>
    </source>
</evidence>
<dbReference type="CDD" id="cd09917">
    <property type="entry name" value="F-box_SF"/>
    <property type="match status" value="1"/>
</dbReference>
<sequence length="723" mass="83362">MEEEPPRSSRPVRVTRSSKKAKIDISETQAAAPTTKPQAPKPRTRLVRKKGILAELQNFPLDVLFEIFGHLSPYDLLKLARTNKEFRRLLLNKSFISVWKTALARVPGLPPCPPDMSEPAFANLAFSPHCFSCLGLAKSVTWQLRVRYCARCAKEKLEPLVHHNRSAVYLNQPPDAKLKFLRLYIGDYVPNTYSKKMARMTHLFAIDDFAEEFFALPDTERTKFLEERKEYLAERRAHAGLCEAWSLTQVMDRSAELHQLREDRRIAVEKELEDLGWGDEVKGIKAPDSLAKHKLVDRPQRLTSKIWVNIKPGVLKFMEEMRQKRLKREFNLVLFERKTIAMDILIEYKKANPDDNTFMPSPADFCDIPICREILHQPVEVEVNRESFGDIIPRLATIMDEWRGSIRKELVKRVQDFQKDKDTTQALELATTVFICLECNNPSGRFFDDDIYTGMSSSSLLFYPQVQAHRCFSRKSAFLYNNDSEEPPDPISIVADYFAKRVAWNSSDVAFSNDASSTVAELVKFIGLNPLTATVMDIDNLNLRFHCQVCLQQGYSTHPSGPLLSWRAAVRHFRDAHMRHNTIPKTFKKIQVEHIPETVMAAETEHRAKHEGIWLCVLCRDTKKENRPLTMTEMANHFRHAHEKESALVRNEDYCLHFAAPDLQASVNALRVGSKNGQLEVVSQQRLPEIYDLFDLDDSMDEDDFYDSEEDLFDSLFGFHYFL</sequence>
<dbReference type="AlphaFoldDB" id="A0A9P6JX77"/>
<evidence type="ECO:0000256" key="1">
    <source>
        <dbReference type="SAM" id="MobiDB-lite"/>
    </source>
</evidence>
<evidence type="ECO:0000313" key="3">
    <source>
        <dbReference type="EMBL" id="KAF9535715.1"/>
    </source>
</evidence>
<dbReference type="SUPFAM" id="SSF81383">
    <property type="entry name" value="F-box domain"/>
    <property type="match status" value="1"/>
</dbReference>
<name>A0A9P6JX77_9AGAR</name>
<feature type="compositionally biased region" description="Low complexity" evidence="1">
    <location>
        <begin position="28"/>
        <end position="38"/>
    </location>
</feature>
<reference evidence="3" key="1">
    <citation type="submission" date="2020-11" db="EMBL/GenBank/DDBJ databases">
        <authorList>
            <consortium name="DOE Joint Genome Institute"/>
            <person name="Ahrendt S."/>
            <person name="Riley R."/>
            <person name="Andreopoulos W."/>
            <person name="Labutti K."/>
            <person name="Pangilinan J."/>
            <person name="Ruiz-Duenas F.J."/>
            <person name="Barrasa J.M."/>
            <person name="Sanchez-Garcia M."/>
            <person name="Camarero S."/>
            <person name="Miyauchi S."/>
            <person name="Serrano A."/>
            <person name="Linde D."/>
            <person name="Babiker R."/>
            <person name="Drula E."/>
            <person name="Ayuso-Fernandez I."/>
            <person name="Pacheco R."/>
            <person name="Padilla G."/>
            <person name="Ferreira P."/>
            <person name="Barriuso J."/>
            <person name="Kellner H."/>
            <person name="Castanera R."/>
            <person name="Alfaro M."/>
            <person name="Ramirez L."/>
            <person name="Pisabarro A.G."/>
            <person name="Kuo A."/>
            <person name="Tritt A."/>
            <person name="Lipzen A."/>
            <person name="He G."/>
            <person name="Yan M."/>
            <person name="Ng V."/>
            <person name="Cullen D."/>
            <person name="Martin F."/>
            <person name="Rosso M.-N."/>
            <person name="Henrissat B."/>
            <person name="Hibbett D."/>
            <person name="Martinez A.T."/>
            <person name="Grigoriev I.V."/>
        </authorList>
    </citation>
    <scope>NUCLEOTIDE SEQUENCE</scope>
    <source>
        <strain evidence="3">CBS 506.95</strain>
    </source>
</reference>
<comment type="caution">
    <text evidence="3">The sequence shown here is derived from an EMBL/GenBank/DDBJ whole genome shotgun (WGS) entry which is preliminary data.</text>
</comment>
<dbReference type="EMBL" id="MU157824">
    <property type="protein sequence ID" value="KAF9535715.1"/>
    <property type="molecule type" value="Genomic_DNA"/>
</dbReference>
<dbReference type="InterPro" id="IPR036047">
    <property type="entry name" value="F-box-like_dom_sf"/>
</dbReference>
<organism evidence="3 4">
    <name type="scientific">Crepidotus variabilis</name>
    <dbReference type="NCBI Taxonomy" id="179855"/>
    <lineage>
        <taxon>Eukaryota</taxon>
        <taxon>Fungi</taxon>
        <taxon>Dikarya</taxon>
        <taxon>Basidiomycota</taxon>
        <taxon>Agaricomycotina</taxon>
        <taxon>Agaricomycetes</taxon>
        <taxon>Agaricomycetidae</taxon>
        <taxon>Agaricales</taxon>
        <taxon>Agaricineae</taxon>
        <taxon>Crepidotaceae</taxon>
        <taxon>Crepidotus</taxon>
    </lineage>
</organism>
<accession>A0A9P6JX77</accession>
<dbReference type="SMART" id="SM00256">
    <property type="entry name" value="FBOX"/>
    <property type="match status" value="1"/>
</dbReference>
<dbReference type="Pfam" id="PF00646">
    <property type="entry name" value="F-box"/>
    <property type="match status" value="1"/>
</dbReference>
<gene>
    <name evidence="3" type="ORF">CPB83DRAFT_842210</name>
</gene>
<proteinExistence type="predicted"/>
<dbReference type="Proteomes" id="UP000807306">
    <property type="component" value="Unassembled WGS sequence"/>
</dbReference>
<feature type="region of interest" description="Disordered" evidence="1">
    <location>
        <begin position="1"/>
        <end position="42"/>
    </location>
</feature>
<evidence type="ECO:0000259" key="2">
    <source>
        <dbReference type="PROSITE" id="PS50181"/>
    </source>
</evidence>
<keyword evidence="4" id="KW-1185">Reference proteome</keyword>
<dbReference type="PROSITE" id="PS50181">
    <property type="entry name" value="FBOX"/>
    <property type="match status" value="1"/>
</dbReference>